<sequence>MTGRRLKFKSSLYGHPGASPAVPSPLHANTPGTTASNRVLSHTIRSTSQVNYGYNAQIFESPTLSSRTFQTPTRPSRGQKQTTPSRVLQPTVTPQRTAASLQKQLLHQGCAQKSLMRDSPSLTSPSLATSRRRIALDQITDREQAHSNMQSNVSGVGAAAAAGGNLALSLANTMSPGHAATSQQIKKGNNDKFHDWILSWRKAFPTFVFYFDGLNDSIVQKLKPQIQQLGGSTEVFFSVQTVTHVIVSDASKVPPPMVRDDNNVPIGWAQPTSFDINSKTPAVLARRFNIRVWHAEKLQNGILRHILPHLNQNAENTPSMQRKRKFGDVLAAERLNATRFGHPEFAQASQNRDFVYLKHLYILVEDKNHLYRPPIVQDFREPHAGQDPPWPKLYMVPQGRCPFVPHHEATSSKNSETEADAEKEQNEDDEDDDGDVNEDEEDDEEVEAENYDDSESEEINAKENKTPKLNLIRPLPPLYTPQPASIKPLIPPVSSSSKPKIPSYATPGRRIIGTTKVARSPQVHAPQLSNIIDSNASGMARSRDYISTSIALTSVQGNQAASKEKTADSLSGTKLETLSKRQQTVLAGQKMPKRRDRSQVPITRTKKPKAPTKTPVISRPGYCENCKVKYEDMNDHIKSVSHRKFASTSSNWKELDDLLCQVTRPPRKIAKRSSDVILRSDSSQATKVGEQFGFYSKASECVFKVDEDTESYNNGYRTDVSSINHHLNHVADPTKLVIDGIQPKVVKHYHRHHNSLDTNALREEKALPLLNDAGASFNAKALTGRDIAVSGPSHSFGQTAEAIAELTNLQQQFARNINYSAENISTPIRLMGSSMSQATTTNSHVAPVQQISIDSSSSASTVYHNSGADPFGIGINSTGTETNSHIGANGRYQSTYARCHVNDSNAYEGLSRAAETTIGPQSTIATIAPLSSTIITTPISASHTLGGIVANIHGLVDGDRTLVQGQRRFEVGKYVDSDIKTSYQMLHYASNNVAAIDQNYSTGGVGGNLGDAVIQPSISYEGMDHSIAASIPNAHMWPIDYIPHHHQHHSGLTALGQNQQQYQDHVVGVADTFEIQQTHEFGSSDIVGRPN</sequence>
<feature type="region of interest" description="Disordered" evidence="5">
    <location>
        <begin position="111"/>
        <end position="130"/>
    </location>
</feature>
<dbReference type="OrthoDB" id="21380at2759"/>
<protein>
    <submittedName>
        <fullName evidence="7">Cdc7p-Dbf4p kinase complex regulatory subunit</fullName>
    </submittedName>
</protein>
<dbReference type="Pfam" id="PF08630">
    <property type="entry name" value="Dfp1_Him1_M"/>
    <property type="match status" value="1"/>
</dbReference>
<evidence type="ECO:0000256" key="1">
    <source>
        <dbReference type="ARBA" id="ARBA00022723"/>
    </source>
</evidence>
<dbReference type="PROSITE" id="PS51265">
    <property type="entry name" value="ZF_DBF4"/>
    <property type="match status" value="1"/>
</dbReference>
<feature type="compositionally biased region" description="Acidic residues" evidence="5">
    <location>
        <begin position="417"/>
        <end position="458"/>
    </location>
</feature>
<feature type="domain" description="DBF4-type" evidence="6">
    <location>
        <begin position="616"/>
        <end position="665"/>
    </location>
</feature>
<feature type="compositionally biased region" description="Low complexity" evidence="5">
    <location>
        <begin position="119"/>
        <end position="129"/>
    </location>
</feature>
<reference evidence="7" key="1">
    <citation type="submission" date="2022-07" db="EMBL/GenBank/DDBJ databases">
        <title>Phylogenomic reconstructions and comparative analyses of Kickxellomycotina fungi.</title>
        <authorList>
            <person name="Reynolds N.K."/>
            <person name="Stajich J.E."/>
            <person name="Barry K."/>
            <person name="Grigoriev I.V."/>
            <person name="Crous P."/>
            <person name="Smith M.E."/>
        </authorList>
    </citation>
    <scope>NUCLEOTIDE SEQUENCE</scope>
    <source>
        <strain evidence="7">NBRC 100468</strain>
    </source>
</reference>
<organism evidence="7 8">
    <name type="scientific">Mycoemilia scoparia</name>
    <dbReference type="NCBI Taxonomy" id="417184"/>
    <lineage>
        <taxon>Eukaryota</taxon>
        <taxon>Fungi</taxon>
        <taxon>Fungi incertae sedis</taxon>
        <taxon>Zoopagomycota</taxon>
        <taxon>Kickxellomycotina</taxon>
        <taxon>Kickxellomycetes</taxon>
        <taxon>Kickxellales</taxon>
        <taxon>Kickxellaceae</taxon>
        <taxon>Mycoemilia</taxon>
    </lineage>
</organism>
<feature type="region of interest" description="Disordered" evidence="5">
    <location>
        <begin position="63"/>
        <end position="98"/>
    </location>
</feature>
<feature type="region of interest" description="Disordered" evidence="5">
    <location>
        <begin position="401"/>
        <end position="468"/>
    </location>
</feature>
<dbReference type="FunFam" id="6.10.250.3410:FF:000001">
    <property type="entry name" value="Protein DBF4 homolog A"/>
    <property type="match status" value="1"/>
</dbReference>
<dbReference type="Proteomes" id="UP001150538">
    <property type="component" value="Unassembled WGS sequence"/>
</dbReference>
<proteinExistence type="predicted"/>
<evidence type="ECO:0000256" key="3">
    <source>
        <dbReference type="ARBA" id="ARBA00022833"/>
    </source>
</evidence>
<evidence type="ECO:0000256" key="5">
    <source>
        <dbReference type="SAM" id="MobiDB-lite"/>
    </source>
</evidence>
<keyword evidence="1" id="KW-0479">Metal-binding</keyword>
<dbReference type="GO" id="GO:0008270">
    <property type="term" value="F:zinc ion binding"/>
    <property type="evidence" value="ECO:0007669"/>
    <property type="project" value="UniProtKB-KW"/>
</dbReference>
<feature type="region of interest" description="Disordered" evidence="5">
    <location>
        <begin position="1"/>
        <end position="36"/>
    </location>
</feature>
<comment type="caution">
    <text evidence="7">The sequence shown here is derived from an EMBL/GenBank/DDBJ whole genome shotgun (WGS) entry which is preliminary data.</text>
</comment>
<dbReference type="GO" id="GO:0010571">
    <property type="term" value="P:positive regulation of nuclear cell cycle DNA replication"/>
    <property type="evidence" value="ECO:0007669"/>
    <property type="project" value="TreeGrafter"/>
</dbReference>
<dbReference type="PANTHER" id="PTHR15375:SF26">
    <property type="entry name" value="PROTEIN CHIFFON"/>
    <property type="match status" value="1"/>
</dbReference>
<evidence type="ECO:0000256" key="4">
    <source>
        <dbReference type="PROSITE-ProRule" id="PRU00600"/>
    </source>
</evidence>
<dbReference type="GO" id="GO:0031431">
    <property type="term" value="C:Dbf4-dependent protein kinase complex"/>
    <property type="evidence" value="ECO:0007669"/>
    <property type="project" value="TreeGrafter"/>
</dbReference>
<accession>A0A9W8DQ37</accession>
<name>A0A9W8DQ37_9FUNG</name>
<dbReference type="GO" id="GO:1901987">
    <property type="term" value="P:regulation of cell cycle phase transition"/>
    <property type="evidence" value="ECO:0007669"/>
    <property type="project" value="TreeGrafter"/>
</dbReference>
<keyword evidence="2 4" id="KW-0863">Zinc-finger</keyword>
<keyword evidence="8" id="KW-1185">Reference proteome</keyword>
<dbReference type="Pfam" id="PF07535">
    <property type="entry name" value="zf-DBF"/>
    <property type="match status" value="1"/>
</dbReference>
<evidence type="ECO:0000313" key="8">
    <source>
        <dbReference type="Proteomes" id="UP001150538"/>
    </source>
</evidence>
<feature type="region of interest" description="Disordered" evidence="5">
    <location>
        <begin position="587"/>
        <end position="616"/>
    </location>
</feature>
<dbReference type="InterPro" id="IPR051590">
    <property type="entry name" value="Replication_Regulatory_Kinase"/>
</dbReference>
<dbReference type="PANTHER" id="PTHR15375">
    <property type="entry name" value="ACTIVATOR OF S-PHASE KINASE-RELATED"/>
    <property type="match status" value="1"/>
</dbReference>
<dbReference type="EMBL" id="JANBPU010000304">
    <property type="protein sequence ID" value="KAJ1912882.1"/>
    <property type="molecule type" value="Genomic_DNA"/>
</dbReference>
<evidence type="ECO:0000313" key="7">
    <source>
        <dbReference type="EMBL" id="KAJ1912882.1"/>
    </source>
</evidence>
<dbReference type="AlphaFoldDB" id="A0A9W8DQ37"/>
<keyword evidence="3" id="KW-0862">Zinc</keyword>
<evidence type="ECO:0000256" key="2">
    <source>
        <dbReference type="ARBA" id="ARBA00022771"/>
    </source>
</evidence>
<dbReference type="GO" id="GO:0003676">
    <property type="term" value="F:nucleic acid binding"/>
    <property type="evidence" value="ECO:0007669"/>
    <property type="project" value="InterPro"/>
</dbReference>
<evidence type="ECO:0000259" key="6">
    <source>
        <dbReference type="PROSITE" id="PS51265"/>
    </source>
</evidence>
<dbReference type="InterPro" id="IPR006572">
    <property type="entry name" value="Znf_DBF"/>
</dbReference>
<dbReference type="SMART" id="SM00586">
    <property type="entry name" value="ZnF_DBF"/>
    <property type="match status" value="1"/>
</dbReference>
<dbReference type="InterPro" id="IPR038545">
    <property type="entry name" value="Znf_DBF_sf"/>
</dbReference>
<dbReference type="GO" id="GO:0043539">
    <property type="term" value="F:protein serine/threonine kinase activator activity"/>
    <property type="evidence" value="ECO:0007669"/>
    <property type="project" value="TreeGrafter"/>
</dbReference>
<dbReference type="InterPro" id="IPR013939">
    <property type="entry name" value="Regulatory_Dfp1/Him1"/>
</dbReference>
<gene>
    <name evidence="7" type="primary">DBF4</name>
    <name evidence="7" type="ORF">H4219_005432</name>
</gene>
<dbReference type="Gene3D" id="6.10.250.3410">
    <property type="entry name" value="DBF zinc finger"/>
    <property type="match status" value="1"/>
</dbReference>